<sequence length="57" mass="6526">NTEIRKNSKENLFWKSMEPSFIFYTGTLLLSGLSTQCHVVTTSCIATHLMFSLEGRR</sequence>
<keyword evidence="1" id="KW-0472">Membrane</keyword>
<feature type="transmembrane region" description="Helical" evidence="1">
    <location>
        <begin position="21"/>
        <end position="51"/>
    </location>
</feature>
<feature type="non-terminal residue" evidence="2">
    <location>
        <position position="1"/>
    </location>
</feature>
<evidence type="ECO:0000256" key="1">
    <source>
        <dbReference type="SAM" id="Phobius"/>
    </source>
</evidence>
<keyword evidence="1" id="KW-1133">Transmembrane helix</keyword>
<name>Q3LVM8_TAROF</name>
<reference evidence="2" key="1">
    <citation type="submission" date="2005-08" db="EMBL/GenBank/DDBJ databases">
        <title>Isolation and characterization of candidate genes for pathogen and herbivory defense in common dandelion (Taraxacum officinale) upon salicylic acid or methyl jasmonate treatment.</title>
        <authorList>
            <person name="Hulzink R.J.M."/>
            <person name="van Dijk P.J."/>
            <person name="Biere A."/>
        </authorList>
    </citation>
    <scope>NUCLEOTIDE SEQUENCE</scope>
</reference>
<gene>
    <name evidence="2" type="ORF">To52-2</name>
</gene>
<protein>
    <submittedName>
        <fullName evidence="2">TO52-2</fullName>
    </submittedName>
</protein>
<proteinExistence type="evidence at transcript level"/>
<dbReference type="AlphaFoldDB" id="Q3LVM8"/>
<evidence type="ECO:0000313" key="2">
    <source>
        <dbReference type="EMBL" id="ABA27003.1"/>
    </source>
</evidence>
<dbReference type="EMBL" id="DQ160058">
    <property type="protein sequence ID" value="ABA27003.1"/>
    <property type="molecule type" value="mRNA"/>
</dbReference>
<keyword evidence="1" id="KW-0812">Transmembrane</keyword>
<organism evidence="2">
    <name type="scientific">Taraxacum officinale</name>
    <name type="common">Common dandelion</name>
    <name type="synonym">Leontodon taraxacum</name>
    <dbReference type="NCBI Taxonomy" id="50225"/>
    <lineage>
        <taxon>Eukaryota</taxon>
        <taxon>Viridiplantae</taxon>
        <taxon>Streptophyta</taxon>
        <taxon>Embryophyta</taxon>
        <taxon>Tracheophyta</taxon>
        <taxon>Spermatophyta</taxon>
        <taxon>Magnoliopsida</taxon>
        <taxon>eudicotyledons</taxon>
        <taxon>Gunneridae</taxon>
        <taxon>Pentapetalae</taxon>
        <taxon>asterids</taxon>
        <taxon>campanulids</taxon>
        <taxon>Asterales</taxon>
        <taxon>Asteraceae</taxon>
        <taxon>Cichorioideae</taxon>
        <taxon>Cichorieae</taxon>
        <taxon>Crepidinae</taxon>
        <taxon>Taraxacum</taxon>
    </lineage>
</organism>
<accession>Q3LVM8</accession>